<dbReference type="Gene3D" id="2.60.410.10">
    <property type="entry name" value="D-Ala-D-Ala carboxypeptidase, C-terminal domain"/>
    <property type="match status" value="1"/>
</dbReference>
<dbReference type="InterPro" id="IPR018044">
    <property type="entry name" value="Peptidase_S11"/>
</dbReference>
<comment type="pathway">
    <text evidence="2">Cell wall biogenesis; peptidoglycan biosynthesis.</text>
</comment>
<dbReference type="PANTHER" id="PTHR21581:SF6">
    <property type="entry name" value="TRAFFICKING PROTEIN PARTICLE COMPLEX SUBUNIT 12"/>
    <property type="match status" value="1"/>
</dbReference>
<dbReference type="Proteomes" id="UP000326789">
    <property type="component" value="Unassembled WGS sequence"/>
</dbReference>
<name>A0A5N3QV71_9VIBR</name>
<dbReference type="AlphaFoldDB" id="A0A5N3QV71"/>
<evidence type="ECO:0000256" key="15">
    <source>
        <dbReference type="RuleBase" id="RU004016"/>
    </source>
</evidence>
<feature type="signal peptide" evidence="16">
    <location>
        <begin position="1"/>
        <end position="21"/>
    </location>
</feature>
<evidence type="ECO:0000256" key="13">
    <source>
        <dbReference type="PIRSR" id="PIRSR618044-1"/>
    </source>
</evidence>
<evidence type="ECO:0000256" key="16">
    <source>
        <dbReference type="SAM" id="SignalP"/>
    </source>
</evidence>
<feature type="domain" description="Peptidase S11 D-Ala-D-Ala carboxypeptidase A C-terminal" evidence="17">
    <location>
        <begin position="275"/>
        <end position="365"/>
    </location>
</feature>
<keyword evidence="5 18" id="KW-0121">Carboxypeptidase</keyword>
<evidence type="ECO:0000256" key="7">
    <source>
        <dbReference type="ARBA" id="ARBA00022729"/>
    </source>
</evidence>
<evidence type="ECO:0000256" key="11">
    <source>
        <dbReference type="ARBA" id="ARBA00023316"/>
    </source>
</evidence>
<keyword evidence="7 16" id="KW-0732">Signal</keyword>
<dbReference type="InterPro" id="IPR001967">
    <property type="entry name" value="Peptidase_S11_N"/>
</dbReference>
<evidence type="ECO:0000256" key="12">
    <source>
        <dbReference type="ARBA" id="ARBA00034000"/>
    </source>
</evidence>
<dbReference type="SMART" id="SM00936">
    <property type="entry name" value="PBP5_C"/>
    <property type="match status" value="1"/>
</dbReference>
<gene>
    <name evidence="18" type="ORF">F2P58_24010</name>
</gene>
<evidence type="ECO:0000256" key="8">
    <source>
        <dbReference type="ARBA" id="ARBA00022801"/>
    </source>
</evidence>
<evidence type="ECO:0000256" key="14">
    <source>
        <dbReference type="PIRSR" id="PIRSR618044-2"/>
    </source>
</evidence>
<accession>A0A5N3QV71</accession>
<dbReference type="GO" id="GO:0006508">
    <property type="term" value="P:proteolysis"/>
    <property type="evidence" value="ECO:0007669"/>
    <property type="project" value="UniProtKB-KW"/>
</dbReference>
<evidence type="ECO:0000256" key="1">
    <source>
        <dbReference type="ARBA" id="ARBA00003217"/>
    </source>
</evidence>
<proteinExistence type="inferred from homology"/>
<keyword evidence="8" id="KW-0378">Hydrolase</keyword>
<protein>
    <recommendedName>
        <fullName evidence="4">serine-type D-Ala-D-Ala carboxypeptidase</fullName>
        <ecNumber evidence="4">3.4.16.4</ecNumber>
    </recommendedName>
</protein>
<feature type="active site" description="Acyl-ester intermediate" evidence="13">
    <location>
        <position position="59"/>
    </location>
</feature>
<dbReference type="SUPFAM" id="SSF56601">
    <property type="entry name" value="beta-lactamase/transpeptidase-like"/>
    <property type="match status" value="1"/>
</dbReference>
<dbReference type="RefSeq" id="WP_150873270.1">
    <property type="nucleotide sequence ID" value="NZ_VWSE01000010.1"/>
</dbReference>
<evidence type="ECO:0000256" key="9">
    <source>
        <dbReference type="ARBA" id="ARBA00022960"/>
    </source>
</evidence>
<organism evidence="18 19">
    <name type="scientific">Vibrio fortis</name>
    <dbReference type="NCBI Taxonomy" id="212667"/>
    <lineage>
        <taxon>Bacteria</taxon>
        <taxon>Pseudomonadati</taxon>
        <taxon>Pseudomonadota</taxon>
        <taxon>Gammaproteobacteria</taxon>
        <taxon>Vibrionales</taxon>
        <taxon>Vibrionaceae</taxon>
        <taxon>Vibrio</taxon>
    </lineage>
</organism>
<dbReference type="InterPro" id="IPR037167">
    <property type="entry name" value="Peptidase_S11_C_sf"/>
</dbReference>
<dbReference type="InterPro" id="IPR012338">
    <property type="entry name" value="Beta-lactam/transpept-like"/>
</dbReference>
<keyword evidence="10" id="KW-0573">Peptidoglycan synthesis</keyword>
<comment type="similarity">
    <text evidence="3 15">Belongs to the peptidase S11 family.</text>
</comment>
<evidence type="ECO:0000256" key="3">
    <source>
        <dbReference type="ARBA" id="ARBA00007164"/>
    </source>
</evidence>
<dbReference type="PRINTS" id="PR00725">
    <property type="entry name" value="DADACBPTASE1"/>
</dbReference>
<dbReference type="SUPFAM" id="SSF69189">
    <property type="entry name" value="Penicillin-binding protein associated domain"/>
    <property type="match status" value="1"/>
</dbReference>
<dbReference type="GO" id="GO:0009002">
    <property type="term" value="F:serine-type D-Ala-D-Ala carboxypeptidase activity"/>
    <property type="evidence" value="ECO:0007669"/>
    <property type="project" value="UniProtKB-EC"/>
</dbReference>
<evidence type="ECO:0000313" key="19">
    <source>
        <dbReference type="Proteomes" id="UP000326789"/>
    </source>
</evidence>
<keyword evidence="6" id="KW-0645">Protease</keyword>
<dbReference type="Gene3D" id="3.40.710.10">
    <property type="entry name" value="DD-peptidase/beta-lactamase superfamily"/>
    <property type="match status" value="1"/>
</dbReference>
<dbReference type="EMBL" id="VWSE01000010">
    <property type="protein sequence ID" value="KAB0285572.1"/>
    <property type="molecule type" value="Genomic_DNA"/>
</dbReference>
<evidence type="ECO:0000256" key="10">
    <source>
        <dbReference type="ARBA" id="ARBA00022984"/>
    </source>
</evidence>
<evidence type="ECO:0000256" key="5">
    <source>
        <dbReference type="ARBA" id="ARBA00022645"/>
    </source>
</evidence>
<reference evidence="18 19" key="1">
    <citation type="submission" date="2019-09" db="EMBL/GenBank/DDBJ databases">
        <title>Whole genome sequence of Vibrio fortis.</title>
        <authorList>
            <person name="Das S.K."/>
        </authorList>
    </citation>
    <scope>NUCLEOTIDE SEQUENCE [LARGE SCALE GENOMIC DNA]</scope>
    <source>
        <strain evidence="18 19">AN60</strain>
    </source>
</reference>
<feature type="chain" id="PRO_5024292704" description="serine-type D-Ala-D-Ala carboxypeptidase" evidence="16">
    <location>
        <begin position="22"/>
        <end position="394"/>
    </location>
</feature>
<evidence type="ECO:0000259" key="17">
    <source>
        <dbReference type="SMART" id="SM00936"/>
    </source>
</evidence>
<evidence type="ECO:0000313" key="18">
    <source>
        <dbReference type="EMBL" id="KAB0285572.1"/>
    </source>
</evidence>
<comment type="function">
    <text evidence="1">Removes C-terminal D-alanyl residues from sugar-peptide cell wall precursors.</text>
</comment>
<evidence type="ECO:0000256" key="6">
    <source>
        <dbReference type="ARBA" id="ARBA00022670"/>
    </source>
</evidence>
<keyword evidence="11" id="KW-0961">Cell wall biogenesis/degradation</keyword>
<dbReference type="InterPro" id="IPR015956">
    <property type="entry name" value="Peniciliin-bd_prot_C_sf"/>
</dbReference>
<sequence>MNVLKSFLILMAFAYAGSVNAVIIPNAPVLSAKGYILIDANSGDVLAESDADVQVAPASLTKLMTAYVVGQEIVNGRLAWDTSVEVSRKAWSANFPESSKMFIKPGDDLNVQDLMQGLIIQSGNDAAVALAEHVAGDEIAFVSLMNGWAQSLGMTNTNFINAHGLDGESIATTPRDMATLLKAVINDVPEVYSLYNKRRFTWNGIEQYNRNKLLWDKTLNVDGGKTGYTEAAGYSLVSSATQGRMRLISVVMGTASAQTRINESRQLLKYGFRFYDTLQVGKKGEELYRAEVWKGDVNETSVQFDEDVFITLPRTQVASVEQILEINETLMAPVKVGDAVGEVVWSVEGQPIKRVNVVSADNIEQGTMFKRIKDAVLLWLSSLLQDVKSLVGEW</sequence>
<feature type="active site" description="Proton acceptor" evidence="13">
    <location>
        <position position="62"/>
    </location>
</feature>
<evidence type="ECO:0000256" key="2">
    <source>
        <dbReference type="ARBA" id="ARBA00004752"/>
    </source>
</evidence>
<dbReference type="EC" id="3.4.16.4" evidence="4"/>
<comment type="caution">
    <text evidence="18">The sequence shown here is derived from an EMBL/GenBank/DDBJ whole genome shotgun (WGS) entry which is preliminary data.</text>
</comment>
<dbReference type="Pfam" id="PF00768">
    <property type="entry name" value="Peptidase_S11"/>
    <property type="match status" value="1"/>
</dbReference>
<evidence type="ECO:0000256" key="4">
    <source>
        <dbReference type="ARBA" id="ARBA00012448"/>
    </source>
</evidence>
<dbReference type="UniPathway" id="UPA00219"/>
<dbReference type="GO" id="GO:0008360">
    <property type="term" value="P:regulation of cell shape"/>
    <property type="evidence" value="ECO:0007669"/>
    <property type="project" value="UniProtKB-KW"/>
</dbReference>
<dbReference type="PANTHER" id="PTHR21581">
    <property type="entry name" value="D-ALANYL-D-ALANINE CARBOXYPEPTIDASE"/>
    <property type="match status" value="1"/>
</dbReference>
<keyword evidence="9" id="KW-0133">Cell shape</keyword>
<dbReference type="Pfam" id="PF07943">
    <property type="entry name" value="PBP5_C"/>
    <property type="match status" value="1"/>
</dbReference>
<dbReference type="GO" id="GO:0071555">
    <property type="term" value="P:cell wall organization"/>
    <property type="evidence" value="ECO:0007669"/>
    <property type="project" value="UniProtKB-KW"/>
</dbReference>
<feature type="active site" evidence="13">
    <location>
        <position position="122"/>
    </location>
</feature>
<comment type="catalytic activity">
    <reaction evidence="12">
        <text>Preferential cleavage: (Ac)2-L-Lys-D-Ala-|-D-Ala. Also transpeptidation of peptidyl-alanyl moieties that are N-acyl substituents of D-alanine.</text>
        <dbReference type="EC" id="3.4.16.4"/>
    </reaction>
</comment>
<feature type="binding site" evidence="14">
    <location>
        <position position="225"/>
    </location>
    <ligand>
        <name>substrate</name>
    </ligand>
</feature>
<dbReference type="InterPro" id="IPR012907">
    <property type="entry name" value="Peptidase_S11_C"/>
</dbReference>
<dbReference type="GO" id="GO:0009252">
    <property type="term" value="P:peptidoglycan biosynthetic process"/>
    <property type="evidence" value="ECO:0007669"/>
    <property type="project" value="UniProtKB-UniPathway"/>
</dbReference>